<feature type="domain" description="Transposase IS200-like" evidence="1">
    <location>
        <begin position="10"/>
        <end position="130"/>
    </location>
</feature>
<gene>
    <name evidence="2" type="ORF">A3B37_03965</name>
</gene>
<reference evidence="2 3" key="1">
    <citation type="journal article" date="2016" name="Nat. Commun.">
        <title>Thousands of microbial genomes shed light on interconnected biogeochemical processes in an aquifer system.</title>
        <authorList>
            <person name="Anantharaman K."/>
            <person name="Brown C.T."/>
            <person name="Hug L.A."/>
            <person name="Sharon I."/>
            <person name="Castelle C.J."/>
            <person name="Probst A.J."/>
            <person name="Thomas B.C."/>
            <person name="Singh A."/>
            <person name="Wilkins M.J."/>
            <person name="Karaoz U."/>
            <person name="Brodie E.L."/>
            <person name="Williams K.H."/>
            <person name="Hubbard S.S."/>
            <person name="Banfield J.F."/>
        </authorList>
    </citation>
    <scope>NUCLEOTIDE SEQUENCE [LARGE SCALE GENOMIC DNA]</scope>
</reference>
<dbReference type="Pfam" id="PF01797">
    <property type="entry name" value="Y1_Tnp"/>
    <property type="match status" value="1"/>
</dbReference>
<dbReference type="Gene3D" id="3.30.70.1290">
    <property type="entry name" value="Transposase IS200-like"/>
    <property type="match status" value="1"/>
</dbReference>
<dbReference type="SMART" id="SM01321">
    <property type="entry name" value="Y1_Tnp"/>
    <property type="match status" value="1"/>
</dbReference>
<dbReference type="Proteomes" id="UP000176705">
    <property type="component" value="Unassembled WGS sequence"/>
</dbReference>
<comment type="caution">
    <text evidence="2">The sequence shown here is derived from an EMBL/GenBank/DDBJ whole genome shotgun (WGS) entry which is preliminary data.</text>
</comment>
<dbReference type="GO" id="GO:0004803">
    <property type="term" value="F:transposase activity"/>
    <property type="evidence" value="ECO:0007669"/>
    <property type="project" value="InterPro"/>
</dbReference>
<accession>A0A1G2LCM7</accession>
<name>A0A1G2LCM7_9BACT</name>
<dbReference type="NCBIfam" id="NF033573">
    <property type="entry name" value="transpos_IS200"/>
    <property type="match status" value="1"/>
</dbReference>
<dbReference type="AlphaFoldDB" id="A0A1G2LCM7"/>
<dbReference type="GO" id="GO:0006313">
    <property type="term" value="P:DNA transposition"/>
    <property type="evidence" value="ECO:0007669"/>
    <property type="project" value="InterPro"/>
</dbReference>
<protein>
    <recommendedName>
        <fullName evidence="1">Transposase IS200-like domain-containing protein</fullName>
    </recommendedName>
</protein>
<evidence type="ECO:0000313" key="3">
    <source>
        <dbReference type="Proteomes" id="UP000176705"/>
    </source>
</evidence>
<dbReference type="PANTHER" id="PTHR33360:SF2">
    <property type="entry name" value="TRANSPOSASE FOR INSERTION SEQUENCE ELEMENT IS200"/>
    <property type="match status" value="1"/>
</dbReference>
<dbReference type="GO" id="GO:0003677">
    <property type="term" value="F:DNA binding"/>
    <property type="evidence" value="ECO:0007669"/>
    <property type="project" value="InterPro"/>
</dbReference>
<dbReference type="EMBL" id="MHQS01000004">
    <property type="protein sequence ID" value="OHA09294.1"/>
    <property type="molecule type" value="Genomic_DNA"/>
</dbReference>
<dbReference type="InterPro" id="IPR036515">
    <property type="entry name" value="Transposase_17_sf"/>
</dbReference>
<dbReference type="InterPro" id="IPR002686">
    <property type="entry name" value="Transposase_17"/>
</dbReference>
<organism evidence="2 3">
    <name type="scientific">Candidatus Sungbacteria bacterium RIFCSPLOWO2_01_FULL_59_16</name>
    <dbReference type="NCBI Taxonomy" id="1802280"/>
    <lineage>
        <taxon>Bacteria</taxon>
        <taxon>Candidatus Sungiibacteriota</taxon>
    </lineage>
</organism>
<sequence>MAYRRTSHAVYELNYHFVWPPKYRKHIGTTEVKKFLEDLFPKVATAYRFEVIEQNVQPDYIHLFIQAPPRFAPAHIVETMKSISVKEVFKKFPRIRDQLWGGELWSSGYFVRAVGGQVTSFVIQRYIRYQNDTDHGKKQSKLF</sequence>
<evidence type="ECO:0000313" key="2">
    <source>
        <dbReference type="EMBL" id="OHA09294.1"/>
    </source>
</evidence>
<dbReference type="PANTHER" id="PTHR33360">
    <property type="entry name" value="TRANSPOSASE FOR INSERTION SEQUENCE ELEMENT IS200"/>
    <property type="match status" value="1"/>
</dbReference>
<dbReference type="SUPFAM" id="SSF143422">
    <property type="entry name" value="Transposase IS200-like"/>
    <property type="match status" value="1"/>
</dbReference>
<evidence type="ECO:0000259" key="1">
    <source>
        <dbReference type="SMART" id="SM01321"/>
    </source>
</evidence>
<proteinExistence type="predicted"/>